<dbReference type="Gene3D" id="2.130.10.130">
    <property type="entry name" value="Integrin alpha, N-terminal"/>
    <property type="match status" value="1"/>
</dbReference>
<evidence type="ECO:0000256" key="1">
    <source>
        <dbReference type="ARBA" id="ARBA00022729"/>
    </source>
</evidence>
<protein>
    <submittedName>
        <fullName evidence="3">VCBS repeat-containing protein</fullName>
    </submittedName>
</protein>
<evidence type="ECO:0000256" key="2">
    <source>
        <dbReference type="SAM" id="SignalP"/>
    </source>
</evidence>
<dbReference type="InterPro" id="IPR028994">
    <property type="entry name" value="Integrin_alpha_N"/>
</dbReference>
<dbReference type="PANTHER" id="PTHR46580:SF2">
    <property type="entry name" value="MAM DOMAIN-CONTAINING PROTEIN"/>
    <property type="match status" value="1"/>
</dbReference>
<evidence type="ECO:0000313" key="3">
    <source>
        <dbReference type="EMBL" id="MBT1070977.1"/>
    </source>
</evidence>
<dbReference type="Gene3D" id="2.60.40.2810">
    <property type="match status" value="1"/>
</dbReference>
<organism evidence="3 4">
    <name type="scientific">Pelotalea chapellei</name>
    <dbReference type="NCBI Taxonomy" id="44671"/>
    <lineage>
        <taxon>Bacteria</taxon>
        <taxon>Pseudomonadati</taxon>
        <taxon>Thermodesulfobacteriota</taxon>
        <taxon>Desulfuromonadia</taxon>
        <taxon>Geobacterales</taxon>
        <taxon>Geobacteraceae</taxon>
        <taxon>Pelotalea</taxon>
    </lineage>
</organism>
<keyword evidence="4" id="KW-1185">Reference proteome</keyword>
<reference evidence="3 4" key="1">
    <citation type="submission" date="2021-05" db="EMBL/GenBank/DDBJ databases">
        <title>The draft genome of Geobacter chapellei DSM 13688.</title>
        <authorList>
            <person name="Xu Z."/>
            <person name="Masuda Y."/>
            <person name="Itoh H."/>
            <person name="Senoo K."/>
        </authorList>
    </citation>
    <scope>NUCLEOTIDE SEQUENCE [LARGE SCALE GENOMIC DNA]</scope>
    <source>
        <strain evidence="3 4">DSM 13688</strain>
    </source>
</reference>
<feature type="signal peptide" evidence="2">
    <location>
        <begin position="1"/>
        <end position="25"/>
    </location>
</feature>
<dbReference type="Pfam" id="PF13517">
    <property type="entry name" value="FG-GAP_3"/>
    <property type="match status" value="2"/>
</dbReference>
<feature type="chain" id="PRO_5046778789" evidence="2">
    <location>
        <begin position="26"/>
        <end position="966"/>
    </location>
</feature>
<gene>
    <name evidence="3" type="ORF">KJB30_04210</name>
</gene>
<keyword evidence="1 2" id="KW-0732">Signal</keyword>
<evidence type="ECO:0000313" key="4">
    <source>
        <dbReference type="Proteomes" id="UP000784128"/>
    </source>
</evidence>
<dbReference type="EMBL" id="JAHDYS010000003">
    <property type="protein sequence ID" value="MBT1070977.1"/>
    <property type="molecule type" value="Genomic_DNA"/>
</dbReference>
<dbReference type="SUPFAM" id="SSF69318">
    <property type="entry name" value="Integrin alpha N-terminal domain"/>
    <property type="match status" value="1"/>
</dbReference>
<sequence>MLKQLFRTLTILLFVIAYETGNAQAALLDVGPTVPEVIGSTEPNLGHGFPLWYRDTNRVPLQLCTDRLSGFCLTAEPNPAAPLSFPNNLGDELFYWVGDAAITTIPNAKRALLVQAIESAFSTGNVVSGAQVTFARIRIRFDPLPEAGIYTVTTPFKQFVFNVPANALEINHTEDIGIAEGGVFTGALHGSIGPFLYCSDPLRRPAGFIGDGAPCVVSGSTYTPPGNPPNGLNFPANYFRIQGPNGFDHSTNLFSVNGKLYTDPIPTPLAAEKVTYAREVGGVQASVFAITDAMSNQKVGGPAFPGQFNLANIPSSLQLTGTDIPTLNLSTNNPRDSKFYASTDLFPLPGALPATVTLTNTADVPSTAKVVPLVDGVVVTETSYSHATHTLKVAAISQDKVNSPALEVFMIDETVLPDKKVLLGSIEGGQLSVSFPATIGGKTYNIPPSTILVTSAAGGSATAPVNVLLPPTAPIANNDAVSTPYLTPVTIDVLANDTTSGALNPATLAITAQQNGTAIIQNGTVGFTPAAAFSGAASFTYTVKDVLNQISNIATVTVTINAPLPAVTNVTVSPNLPSPHPSGTGVLFTAAAQGSSNYLFRFLLNGNEVQPFGPSATWTMSAATPPGNHQIGVEVKTNPLTASDRATTLAYQVSAVISKSPGANGTITGPATVPYGTAATFTITPSAGFHVADVQINGVSVGAVTSHTISSVIANTTVSATFSDSQIIWRNSATGQDQIWFMNGAAIAATKSFQTLNDPNWQIVGRGDFNNDARSDLLWRNVSDGQNAVWHMDGVVRTGSAIPPALADQNWKVVAVGDSNGDGKPDIYWRNYSNGQNSVWYMDGAIRTGSAYFPPTPDLNWEIVGVGDSNGDGKTDIFWRNIANGQNSVWYMDGITRIGSAILSNLTDLNWRIFGVRDYNGDRKPDLLWRNVSNGQNAIWYMDGITRTGSAQLPSLVDQNWKIVGH</sequence>
<comment type="caution">
    <text evidence="3">The sequence shown here is derived from an EMBL/GenBank/DDBJ whole genome shotgun (WGS) entry which is preliminary data.</text>
</comment>
<dbReference type="InterPro" id="IPR013517">
    <property type="entry name" value="FG-GAP"/>
</dbReference>
<dbReference type="Proteomes" id="UP000784128">
    <property type="component" value="Unassembled WGS sequence"/>
</dbReference>
<dbReference type="RefSeq" id="WP_214296688.1">
    <property type="nucleotide sequence ID" value="NZ_JAHDYS010000003.1"/>
</dbReference>
<proteinExistence type="predicted"/>
<name>A0ABS5U5Q0_9BACT</name>
<dbReference type="PANTHER" id="PTHR46580">
    <property type="entry name" value="SENSOR KINASE-RELATED"/>
    <property type="match status" value="1"/>
</dbReference>
<accession>A0ABS5U5Q0</accession>
<dbReference type="Pfam" id="PF17963">
    <property type="entry name" value="Big_9"/>
    <property type="match status" value="1"/>
</dbReference>